<keyword evidence="2" id="KW-1185">Reference proteome</keyword>
<comment type="caution">
    <text evidence="1">The sequence shown here is derived from an EMBL/GenBank/DDBJ whole genome shotgun (WGS) entry which is preliminary data.</text>
</comment>
<evidence type="ECO:0000313" key="1">
    <source>
        <dbReference type="EMBL" id="RLV61012.1"/>
    </source>
</evidence>
<name>A0A3L8Q345_9GAMM</name>
<proteinExistence type="predicted"/>
<evidence type="ECO:0000313" key="2">
    <source>
        <dbReference type="Proteomes" id="UP000281474"/>
    </source>
</evidence>
<dbReference type="Proteomes" id="UP000281474">
    <property type="component" value="Unassembled WGS sequence"/>
</dbReference>
<gene>
    <name evidence="1" type="ORF">D5018_04000</name>
</gene>
<reference evidence="1 2" key="1">
    <citation type="submission" date="2018-09" db="EMBL/GenBank/DDBJ databases">
        <title>Phylogeny of the Shewanellaceae, and recommendation for two new genera, Pseudoshewanella and Parashewanella.</title>
        <authorList>
            <person name="Wang G."/>
        </authorList>
    </citation>
    <scope>NUCLEOTIDE SEQUENCE [LARGE SCALE GENOMIC DNA]</scope>
    <source>
        <strain evidence="1 2">C51</strain>
    </source>
</reference>
<dbReference type="RefSeq" id="WP_121837712.1">
    <property type="nucleotide sequence ID" value="NZ_ML014758.1"/>
</dbReference>
<organism evidence="1 2">
    <name type="scientific">Parashewanella curva</name>
    <dbReference type="NCBI Taxonomy" id="2338552"/>
    <lineage>
        <taxon>Bacteria</taxon>
        <taxon>Pseudomonadati</taxon>
        <taxon>Pseudomonadota</taxon>
        <taxon>Gammaproteobacteria</taxon>
        <taxon>Alteromonadales</taxon>
        <taxon>Shewanellaceae</taxon>
        <taxon>Parashewanella</taxon>
    </lineage>
</organism>
<dbReference type="AlphaFoldDB" id="A0A3L8Q345"/>
<dbReference type="EMBL" id="QZEI01000009">
    <property type="protein sequence ID" value="RLV61012.1"/>
    <property type="molecule type" value="Genomic_DNA"/>
</dbReference>
<protein>
    <submittedName>
        <fullName evidence="1">Uncharacterized protein</fullName>
    </submittedName>
</protein>
<sequence length="124" mass="14341">MDLEYTEIPVVETKLKAGERWRVKGKVLKPNSDELQDLTPYTAKMEFRVESTRQLLTTLTHEEGIKLLNASGDHNYEIDLSSLRSLKFNDVKEVVADLFLFNGETAYPILDVHFEITRSHTTWN</sequence>
<dbReference type="OrthoDB" id="9853514at2"/>
<accession>A0A3L8Q345</accession>